<feature type="region of interest" description="Disordered" evidence="1">
    <location>
        <begin position="535"/>
        <end position="560"/>
    </location>
</feature>
<dbReference type="OrthoDB" id="10418953at2759"/>
<dbReference type="EMBL" id="CAMXCT030001158">
    <property type="protein sequence ID" value="CAL4774666.1"/>
    <property type="molecule type" value="Genomic_DNA"/>
</dbReference>
<dbReference type="Proteomes" id="UP001152797">
    <property type="component" value="Unassembled WGS sequence"/>
</dbReference>
<name>A0A9P1C946_9DINO</name>
<accession>A0A9P1C946</accession>
<evidence type="ECO:0000313" key="4">
    <source>
        <dbReference type="Proteomes" id="UP001152797"/>
    </source>
</evidence>
<proteinExistence type="predicted"/>
<comment type="caution">
    <text evidence="2">The sequence shown here is derived from an EMBL/GenBank/DDBJ whole genome shotgun (WGS) entry which is preliminary data.</text>
</comment>
<dbReference type="EMBL" id="CAMXCT010001158">
    <property type="protein sequence ID" value="CAI3987354.1"/>
    <property type="molecule type" value="Genomic_DNA"/>
</dbReference>
<dbReference type="InterPro" id="IPR036397">
    <property type="entry name" value="RNaseH_sf"/>
</dbReference>
<evidence type="ECO:0000313" key="3">
    <source>
        <dbReference type="EMBL" id="CAL4774666.1"/>
    </source>
</evidence>
<reference evidence="2" key="1">
    <citation type="submission" date="2022-10" db="EMBL/GenBank/DDBJ databases">
        <authorList>
            <person name="Chen Y."/>
            <person name="Dougan E. K."/>
            <person name="Chan C."/>
            <person name="Rhodes N."/>
            <person name="Thang M."/>
        </authorList>
    </citation>
    <scope>NUCLEOTIDE SEQUENCE</scope>
</reference>
<organism evidence="2">
    <name type="scientific">Cladocopium goreaui</name>
    <dbReference type="NCBI Taxonomy" id="2562237"/>
    <lineage>
        <taxon>Eukaryota</taxon>
        <taxon>Sar</taxon>
        <taxon>Alveolata</taxon>
        <taxon>Dinophyceae</taxon>
        <taxon>Suessiales</taxon>
        <taxon>Symbiodiniaceae</taxon>
        <taxon>Cladocopium</taxon>
    </lineage>
</organism>
<dbReference type="EMBL" id="CAMXCT020001158">
    <property type="protein sequence ID" value="CAL1140729.1"/>
    <property type="molecule type" value="Genomic_DNA"/>
</dbReference>
<dbReference type="GO" id="GO:0003676">
    <property type="term" value="F:nucleic acid binding"/>
    <property type="evidence" value="ECO:0007669"/>
    <property type="project" value="InterPro"/>
</dbReference>
<keyword evidence="4" id="KW-1185">Reference proteome</keyword>
<feature type="region of interest" description="Disordered" evidence="1">
    <location>
        <begin position="293"/>
        <end position="348"/>
    </location>
</feature>
<gene>
    <name evidence="2" type="ORF">C1SCF055_LOCUS14635</name>
</gene>
<evidence type="ECO:0000256" key="1">
    <source>
        <dbReference type="SAM" id="MobiDB-lite"/>
    </source>
</evidence>
<feature type="compositionally biased region" description="Low complexity" evidence="1">
    <location>
        <begin position="544"/>
        <end position="557"/>
    </location>
</feature>
<feature type="compositionally biased region" description="Basic residues" evidence="1">
    <location>
        <begin position="329"/>
        <end position="338"/>
    </location>
</feature>
<dbReference type="Gene3D" id="3.30.420.10">
    <property type="entry name" value="Ribonuclease H-like superfamily/Ribonuclease H"/>
    <property type="match status" value="1"/>
</dbReference>
<evidence type="ECO:0000313" key="2">
    <source>
        <dbReference type="EMBL" id="CAI3987354.1"/>
    </source>
</evidence>
<protein>
    <submittedName>
        <fullName evidence="2">Uncharacterized protein</fullName>
    </submittedName>
</protein>
<sequence length="1526" mass="170129">MSGDPGYHRRRNMSDAAEAFPFIAIEAALSVGLTSLRPWLRHVGRFVCTYLEYNYSMMKCNVDLNHASAEHQFLFVRCQGTTSQGSSETWFVDKSVQRVSTWRFNFLFDPQKDFFAQEFLEKMYSRERLDSHRYEVLTEEANYIAFSCESGLSESSVVETHEMGCSWGGYNSVFNGLYCFSYMLRILMHLGGATAIESKELPTDVTAFFEALDLYFPRAEPQGRPRVDLISASTARSESLRATALPQLSQLDLQDPQLGFDGGLKRPLFCLGPSCLDAFHRLPEDGKDYKAEEISSRKAGSEHQGAPQELKQNPKRPELEAAPPDASGKSRKPNRRRSKGEEEKSSSPVANVVAEMVQFVRLIRLCPNSKLPDVFLPQATAGTLATVWRLRPSQCLSRVGSERPMRSSGVHQGEIEARQQMLEASFLGVQSIPWSPLVYELVVALKRRYRATGARDASVAEDGALLRTRVIGRVRDTAPARVWLRAFESLLKPTDISSTGGRHQQREGMFLAGWNETLRSHSAVVPLCSPWAPSRTISQDGSDGKTAQDGTDTTDGADGVKRWPGEGYDALIPAGWQFLWTLQHFWLLLIPCFALRAERNEIQEWTNSSVGGDSCKTKLEKEYCCSNHRSGSCKDGKRRMCDEEAGMQCSLTFRGYLCRCQSDRCYNSDTKQCMKKEDADVLTKAKGRPLQMRVEDALQTLFGYMSSGVGTALGTVFSPFQTMAKHGAMSFAGRFARHTLNKDIEKVENWLHYVMASFVLDHDEAPKKYCNKASTLSIGSAKVDYGKCFLSLAYPDGAPLWEGPVYSYSDGRGNDFNISLMVKANHIRCLEKLQVQKSRCFGNMIADGGICQLELAPPNDCLLNVTDLEVEILGEKDGHRALTPGPKSKIYCEGKCKVQDHIKGMLTWGEADNALEIGRKVYIWKEGSKKWNKKCKGELMTIQKSINACDLNGKNCKRHCLVSSEGKATVCFHAKNLLTEKYCESWWKSGARYALSTIGNWVNTETSDSRVTLVYRKFNAILKEVKVRTAAWNSRNPRTKSSITKSFESAFGSLKRATFGLISSEKNATQKQLDLIKQYDFNMQPKRDKRGNFAGYEIVSCKWPTWNNDTQAYDKPPLNKCQKIRLVNLQVLASEENYLQIEEISSSQKQESSVSGGSPGLVLSLVTKIAQMMFVRHTATISALDTTGKPKFCKDMWTPGKTPEKSYAVGVECSAAKTDQEAGEDEVTTDGIDARFEFEFVEMQPVWNEAKKRNQQRIGIRGGYNLNWCRVLAEADPKTKLKAGSLVCDLELPTEEGTNLLLNSTLPLEAQFRLEQTGKNDLPSSVVISSSASEDSCTGKCEDDESHVKSQVSEELYDSAGVEETLEVRLVSVLTEKYCRTSQQTFKTWKGLNTKKKTLMACDTDTEASDANLLSLWGSTDALTPSKYWNFIIVLSLSCLGSSIGFTGSNWASLLGGAGVVFTFASTLVGTAAGAASGVYLTEYLSDNYHLDGIMLRYMMNDKLQSAGQQILYLIESALDFELPRP</sequence>
<reference evidence="3 4" key="2">
    <citation type="submission" date="2024-05" db="EMBL/GenBank/DDBJ databases">
        <authorList>
            <person name="Chen Y."/>
            <person name="Shah S."/>
            <person name="Dougan E. K."/>
            <person name="Thang M."/>
            <person name="Chan C."/>
        </authorList>
    </citation>
    <scope>NUCLEOTIDE SEQUENCE [LARGE SCALE GENOMIC DNA]</scope>
</reference>